<accession>A0AAV6VNI7</accession>
<evidence type="ECO:0000313" key="2">
    <source>
        <dbReference type="Proteomes" id="UP000827092"/>
    </source>
</evidence>
<dbReference type="EMBL" id="JAFNEN010000053">
    <property type="protein sequence ID" value="KAG8197588.1"/>
    <property type="molecule type" value="Genomic_DNA"/>
</dbReference>
<evidence type="ECO:0000313" key="1">
    <source>
        <dbReference type="EMBL" id="KAG8197588.1"/>
    </source>
</evidence>
<proteinExistence type="predicted"/>
<reference evidence="1 2" key="1">
    <citation type="journal article" date="2022" name="Nat. Ecol. Evol.">
        <title>A masculinizing supergene underlies an exaggerated male reproductive morph in a spider.</title>
        <authorList>
            <person name="Hendrickx F."/>
            <person name="De Corte Z."/>
            <person name="Sonet G."/>
            <person name="Van Belleghem S.M."/>
            <person name="Kostlbacher S."/>
            <person name="Vangestel C."/>
        </authorList>
    </citation>
    <scope>NUCLEOTIDE SEQUENCE [LARGE SCALE GENOMIC DNA]</scope>
    <source>
        <strain evidence="1">W744_W776</strain>
    </source>
</reference>
<dbReference type="AlphaFoldDB" id="A0AAV6VNI7"/>
<dbReference type="Proteomes" id="UP000827092">
    <property type="component" value="Unassembled WGS sequence"/>
</dbReference>
<organism evidence="1 2">
    <name type="scientific">Oedothorax gibbosus</name>
    <dbReference type="NCBI Taxonomy" id="931172"/>
    <lineage>
        <taxon>Eukaryota</taxon>
        <taxon>Metazoa</taxon>
        <taxon>Ecdysozoa</taxon>
        <taxon>Arthropoda</taxon>
        <taxon>Chelicerata</taxon>
        <taxon>Arachnida</taxon>
        <taxon>Araneae</taxon>
        <taxon>Araneomorphae</taxon>
        <taxon>Entelegynae</taxon>
        <taxon>Araneoidea</taxon>
        <taxon>Linyphiidae</taxon>
        <taxon>Erigoninae</taxon>
        <taxon>Oedothorax</taxon>
    </lineage>
</organism>
<comment type="caution">
    <text evidence="1">The sequence shown here is derived from an EMBL/GenBank/DDBJ whole genome shotgun (WGS) entry which is preliminary data.</text>
</comment>
<sequence length="77" mass="8313">MELPTISITTPESNVEVVHFDEDPFSELLEQNPSLSPVKHCLSPASSDAGYDSSFSVGSPVSSVWDDTLTELFPSLV</sequence>
<gene>
    <name evidence="1" type="ORF">JTE90_021318</name>
</gene>
<name>A0AAV6VNI7_9ARAC</name>
<keyword evidence="2" id="KW-1185">Reference proteome</keyword>
<protein>
    <submittedName>
        <fullName evidence="1">Uncharacterized protein</fullName>
    </submittedName>
</protein>